<dbReference type="Proteomes" id="UP000694385">
    <property type="component" value="Unassembled WGS sequence"/>
</dbReference>
<reference evidence="2" key="2">
    <citation type="submission" date="2025-09" db="UniProtKB">
        <authorList>
            <consortium name="Ensembl"/>
        </authorList>
    </citation>
    <scope>IDENTIFICATION</scope>
</reference>
<dbReference type="GO" id="GO:0006869">
    <property type="term" value="P:lipid transport"/>
    <property type="evidence" value="ECO:0007669"/>
    <property type="project" value="InterPro"/>
</dbReference>
<evidence type="ECO:0000256" key="1">
    <source>
        <dbReference type="SAM" id="MobiDB-lite"/>
    </source>
</evidence>
<feature type="compositionally biased region" description="Low complexity" evidence="1">
    <location>
        <begin position="70"/>
        <end position="82"/>
    </location>
</feature>
<dbReference type="InterPro" id="IPR026158">
    <property type="entry name" value="ApolipoprotB_rcpt"/>
</dbReference>
<reference evidence="2" key="1">
    <citation type="submission" date="2025-08" db="UniProtKB">
        <authorList>
            <consortium name="Ensembl"/>
        </authorList>
    </citation>
    <scope>IDENTIFICATION</scope>
</reference>
<dbReference type="PANTHER" id="PTHR15964:SF0">
    <property type="entry name" value="APOLIPOPROTEIN B RECEPTOR"/>
    <property type="match status" value="1"/>
</dbReference>
<feature type="compositionally biased region" description="Low complexity" evidence="1">
    <location>
        <begin position="98"/>
        <end position="119"/>
    </location>
</feature>
<feature type="compositionally biased region" description="Basic and acidic residues" evidence="1">
    <location>
        <begin position="1"/>
        <end position="12"/>
    </location>
</feature>
<dbReference type="GO" id="GO:0030229">
    <property type="term" value="F:very-low-density lipoprotein particle receptor activity"/>
    <property type="evidence" value="ECO:0007669"/>
    <property type="project" value="TreeGrafter"/>
</dbReference>
<protein>
    <submittedName>
        <fullName evidence="2">Uncharacterized protein</fullName>
    </submittedName>
</protein>
<evidence type="ECO:0000313" key="3">
    <source>
        <dbReference type="Proteomes" id="UP000694385"/>
    </source>
</evidence>
<dbReference type="PANTHER" id="PTHR15964">
    <property type="entry name" value="APOLIPOPROTEIN B48 RECEPTOR"/>
    <property type="match status" value="1"/>
</dbReference>
<proteinExistence type="predicted"/>
<dbReference type="GeneTree" id="ENSGT00530000065031"/>
<dbReference type="AlphaFoldDB" id="A0A8C5L9P5"/>
<dbReference type="GO" id="GO:0006641">
    <property type="term" value="P:triglyceride metabolic process"/>
    <property type="evidence" value="ECO:0007669"/>
    <property type="project" value="TreeGrafter"/>
</dbReference>
<name>A0A8C5L9P5_JACJA</name>
<feature type="region of interest" description="Disordered" evidence="1">
    <location>
        <begin position="1"/>
        <end position="26"/>
    </location>
</feature>
<keyword evidence="3" id="KW-1185">Reference proteome</keyword>
<dbReference type="Ensembl" id="ENSJJAT00000026511.1">
    <property type="protein sequence ID" value="ENSJJAP00000019971.1"/>
    <property type="gene ID" value="ENSJJAG00000020781.1"/>
</dbReference>
<dbReference type="GO" id="GO:0016020">
    <property type="term" value="C:membrane"/>
    <property type="evidence" value="ECO:0007669"/>
    <property type="project" value="TreeGrafter"/>
</dbReference>
<sequence length="171" mass="18744">GELEVRESRASEEEAAVPWEGDRTSRGGWRLEEAVLSLQVSEDMQSRSLNPDTGEDKAIALLPGSLLDVSAPRSRVLLSRSSSQRRRSRPSFHRTPVPEQQSNSPSPQPQEELSAPEQSLLQPEEVPEPSTPRPGGTPVPARRRPPGHGFGLAHPGMMQELQARLGQPKPQ</sequence>
<evidence type="ECO:0000313" key="2">
    <source>
        <dbReference type="Ensembl" id="ENSJJAP00000019971.1"/>
    </source>
</evidence>
<organism evidence="2 3">
    <name type="scientific">Jaculus jaculus</name>
    <name type="common">Lesser Egyptian jerboa</name>
    <dbReference type="NCBI Taxonomy" id="51337"/>
    <lineage>
        <taxon>Eukaryota</taxon>
        <taxon>Metazoa</taxon>
        <taxon>Chordata</taxon>
        <taxon>Craniata</taxon>
        <taxon>Vertebrata</taxon>
        <taxon>Euteleostomi</taxon>
        <taxon>Mammalia</taxon>
        <taxon>Eutheria</taxon>
        <taxon>Euarchontoglires</taxon>
        <taxon>Glires</taxon>
        <taxon>Rodentia</taxon>
        <taxon>Myomorpha</taxon>
        <taxon>Dipodoidea</taxon>
        <taxon>Dipodidae</taxon>
        <taxon>Dipodinae</taxon>
        <taxon>Jaculus</taxon>
    </lineage>
</organism>
<accession>A0A8C5L9P5</accession>
<gene>
    <name evidence="2" type="primary">Apobr</name>
</gene>
<feature type="region of interest" description="Disordered" evidence="1">
    <location>
        <begin position="70"/>
        <end position="171"/>
    </location>
</feature>
<feature type="compositionally biased region" description="Basic residues" evidence="1">
    <location>
        <begin position="83"/>
        <end position="92"/>
    </location>
</feature>